<organism evidence="1 2">
    <name type="scientific">Nesidiocoris tenuis</name>
    <dbReference type="NCBI Taxonomy" id="355587"/>
    <lineage>
        <taxon>Eukaryota</taxon>
        <taxon>Metazoa</taxon>
        <taxon>Ecdysozoa</taxon>
        <taxon>Arthropoda</taxon>
        <taxon>Hexapoda</taxon>
        <taxon>Insecta</taxon>
        <taxon>Pterygota</taxon>
        <taxon>Neoptera</taxon>
        <taxon>Paraneoptera</taxon>
        <taxon>Hemiptera</taxon>
        <taxon>Heteroptera</taxon>
        <taxon>Panheteroptera</taxon>
        <taxon>Cimicomorpha</taxon>
        <taxon>Miridae</taxon>
        <taxon>Dicyphina</taxon>
        <taxon>Nesidiocoris</taxon>
    </lineage>
</organism>
<proteinExistence type="predicted"/>
<reference evidence="1 2" key="1">
    <citation type="submission" date="2020-02" db="EMBL/GenBank/DDBJ databases">
        <authorList>
            <person name="Ferguson B K."/>
        </authorList>
    </citation>
    <scope>NUCLEOTIDE SEQUENCE [LARGE SCALE GENOMIC DNA]</scope>
</reference>
<dbReference type="Proteomes" id="UP000479000">
    <property type="component" value="Unassembled WGS sequence"/>
</dbReference>
<protein>
    <submittedName>
        <fullName evidence="1">Uncharacterized protein</fullName>
    </submittedName>
</protein>
<name>A0A6H5FWR1_9HEMI</name>
<sequence>MSDPFEAREMELLCRDVSGLLPAQTFTTGEQLTDHCGEKESIRTIDVQIISVLLSKIWSARGPVPIGIFLHPTVADEREGKVAGVAPSLCSDLRLFSALECRCELNADYLAGTSSPKSAVTQKNTIVETHKAGPVRGACKDHGIPGRELDSNQLILDCDPADNPLDRSATPNLLYSWNA</sequence>
<gene>
    <name evidence="1" type="ORF">NTEN_LOCUS834</name>
</gene>
<dbReference type="EMBL" id="CADCXU010001585">
    <property type="protein sequence ID" value="CAA9994007.1"/>
    <property type="molecule type" value="Genomic_DNA"/>
</dbReference>
<accession>A0A6H5FWR1</accession>
<keyword evidence="2" id="KW-1185">Reference proteome</keyword>
<evidence type="ECO:0000313" key="2">
    <source>
        <dbReference type="Proteomes" id="UP000479000"/>
    </source>
</evidence>
<feature type="non-terminal residue" evidence="1">
    <location>
        <position position="179"/>
    </location>
</feature>
<evidence type="ECO:0000313" key="1">
    <source>
        <dbReference type="EMBL" id="CAA9994007.1"/>
    </source>
</evidence>
<dbReference type="AlphaFoldDB" id="A0A6H5FWR1"/>